<keyword evidence="2" id="KW-0732">Signal</keyword>
<dbReference type="InterPro" id="IPR046450">
    <property type="entry name" value="PA_dom_sf"/>
</dbReference>
<dbReference type="GO" id="GO:0004252">
    <property type="term" value="F:serine-type endopeptidase activity"/>
    <property type="evidence" value="ECO:0007669"/>
    <property type="project" value="InterPro"/>
</dbReference>
<proteinExistence type="inferred from homology"/>
<dbReference type="Gene3D" id="3.50.30.30">
    <property type="match status" value="1"/>
</dbReference>
<feature type="domain" description="PA" evidence="4">
    <location>
        <begin position="86"/>
        <end position="164"/>
    </location>
</feature>
<evidence type="ECO:0000256" key="2">
    <source>
        <dbReference type="ARBA" id="ARBA00022729"/>
    </source>
</evidence>
<evidence type="ECO:0000259" key="4">
    <source>
        <dbReference type="Pfam" id="PF02225"/>
    </source>
</evidence>
<protein>
    <recommendedName>
        <fullName evidence="4">PA domain-containing protein</fullName>
    </recommendedName>
</protein>
<sequence>MKKGIITVASAGNNGPKSGSVQNVAPWLLTVAASTMDREFSAYVKLGNNQKIKGVRFMDSKTNDPNKLYPLISGAEARSTIANIKDATACHVAALDAAKVKGKIVVCRNSLNEAGDMDSLRSMEAKKAGAVGLVLVNDKNKGFGASQPHSIATVTISYNDGVTLFSYINSTRQVYLCFLLINIIGLQYAKGRVLIY</sequence>
<dbReference type="InterPro" id="IPR045051">
    <property type="entry name" value="SBT"/>
</dbReference>
<dbReference type="Proteomes" id="UP000596660">
    <property type="component" value="Unplaced"/>
</dbReference>
<evidence type="ECO:0000313" key="5">
    <source>
        <dbReference type="EnsemblPlants" id="AUR62020410-RA:cds"/>
    </source>
</evidence>
<dbReference type="OMA" id="GMAMILM"/>
<dbReference type="Gramene" id="AUR62020410-RA">
    <property type="protein sequence ID" value="AUR62020410-RA:cds"/>
    <property type="gene ID" value="AUR62020410"/>
</dbReference>
<reference evidence="5" key="1">
    <citation type="journal article" date="2017" name="Nature">
        <title>The genome of Chenopodium quinoa.</title>
        <authorList>
            <person name="Jarvis D.E."/>
            <person name="Ho Y.S."/>
            <person name="Lightfoot D.J."/>
            <person name="Schmoeckel S.M."/>
            <person name="Li B."/>
            <person name="Borm T.J.A."/>
            <person name="Ohyanagi H."/>
            <person name="Mineta K."/>
            <person name="Michell C.T."/>
            <person name="Saber N."/>
            <person name="Kharbatia N.M."/>
            <person name="Rupper R.R."/>
            <person name="Sharp A.R."/>
            <person name="Dally N."/>
            <person name="Boughton B.A."/>
            <person name="Woo Y.H."/>
            <person name="Gao G."/>
            <person name="Schijlen E.G.W.M."/>
            <person name="Guo X."/>
            <person name="Momin A.A."/>
            <person name="Negrao S."/>
            <person name="Al-Babili S."/>
            <person name="Gehring C."/>
            <person name="Roessner U."/>
            <person name="Jung C."/>
            <person name="Murphy K."/>
            <person name="Arold S.T."/>
            <person name="Gojobori T."/>
            <person name="van der Linden C.G."/>
            <person name="van Loo E.N."/>
            <person name="Jellen E.N."/>
            <person name="Maughan P.J."/>
            <person name="Tester M."/>
        </authorList>
    </citation>
    <scope>NUCLEOTIDE SEQUENCE [LARGE SCALE GENOMIC DNA]</scope>
    <source>
        <strain evidence="5">cv. PI 614886</strain>
    </source>
</reference>
<keyword evidence="3" id="KW-0325">Glycoprotein</keyword>
<keyword evidence="6" id="KW-1185">Reference proteome</keyword>
<dbReference type="Pfam" id="PF02225">
    <property type="entry name" value="PA"/>
    <property type="match status" value="1"/>
</dbReference>
<reference evidence="5" key="2">
    <citation type="submission" date="2021-03" db="UniProtKB">
        <authorList>
            <consortium name="EnsemblPlants"/>
        </authorList>
    </citation>
    <scope>IDENTIFICATION</scope>
</reference>
<dbReference type="SUPFAM" id="SSF52025">
    <property type="entry name" value="PA domain"/>
    <property type="match status" value="1"/>
</dbReference>
<dbReference type="CDD" id="cd02120">
    <property type="entry name" value="PA_subtilisin_like"/>
    <property type="match status" value="1"/>
</dbReference>
<dbReference type="EnsemblPlants" id="AUR62020410-RA">
    <property type="protein sequence ID" value="AUR62020410-RA:cds"/>
    <property type="gene ID" value="AUR62020410"/>
</dbReference>
<evidence type="ECO:0000313" key="6">
    <source>
        <dbReference type="Proteomes" id="UP000596660"/>
    </source>
</evidence>
<dbReference type="AlphaFoldDB" id="A0A803LY59"/>
<name>A0A803LY59_CHEQI</name>
<dbReference type="InterPro" id="IPR036852">
    <property type="entry name" value="Peptidase_S8/S53_dom_sf"/>
</dbReference>
<evidence type="ECO:0000256" key="1">
    <source>
        <dbReference type="ARBA" id="ARBA00011073"/>
    </source>
</evidence>
<dbReference type="PANTHER" id="PTHR10795">
    <property type="entry name" value="PROPROTEIN CONVERTASE SUBTILISIN/KEXIN"/>
    <property type="match status" value="1"/>
</dbReference>
<comment type="similarity">
    <text evidence="1">Belongs to the peptidase S8 family.</text>
</comment>
<dbReference type="GO" id="GO:0006508">
    <property type="term" value="P:proteolysis"/>
    <property type="evidence" value="ECO:0007669"/>
    <property type="project" value="InterPro"/>
</dbReference>
<organism evidence="5 6">
    <name type="scientific">Chenopodium quinoa</name>
    <name type="common">Quinoa</name>
    <dbReference type="NCBI Taxonomy" id="63459"/>
    <lineage>
        <taxon>Eukaryota</taxon>
        <taxon>Viridiplantae</taxon>
        <taxon>Streptophyta</taxon>
        <taxon>Embryophyta</taxon>
        <taxon>Tracheophyta</taxon>
        <taxon>Spermatophyta</taxon>
        <taxon>Magnoliopsida</taxon>
        <taxon>eudicotyledons</taxon>
        <taxon>Gunneridae</taxon>
        <taxon>Pentapetalae</taxon>
        <taxon>Caryophyllales</taxon>
        <taxon>Chenopodiaceae</taxon>
        <taxon>Chenopodioideae</taxon>
        <taxon>Atripliceae</taxon>
        <taxon>Chenopodium</taxon>
    </lineage>
</organism>
<dbReference type="Gene3D" id="3.40.50.200">
    <property type="entry name" value="Peptidase S8/S53 domain"/>
    <property type="match status" value="1"/>
</dbReference>
<evidence type="ECO:0000256" key="3">
    <source>
        <dbReference type="ARBA" id="ARBA00023180"/>
    </source>
</evidence>
<accession>A0A803LY59</accession>
<dbReference type="InterPro" id="IPR003137">
    <property type="entry name" value="PA_domain"/>
</dbReference>
<dbReference type="SUPFAM" id="SSF52743">
    <property type="entry name" value="Subtilisin-like"/>
    <property type="match status" value="1"/>
</dbReference>